<organism evidence="1 2">
    <name type="scientific">Punica granatum</name>
    <name type="common">Pomegranate</name>
    <dbReference type="NCBI Taxonomy" id="22663"/>
    <lineage>
        <taxon>Eukaryota</taxon>
        <taxon>Viridiplantae</taxon>
        <taxon>Streptophyta</taxon>
        <taxon>Embryophyta</taxon>
        <taxon>Tracheophyta</taxon>
        <taxon>Spermatophyta</taxon>
        <taxon>Magnoliopsida</taxon>
        <taxon>eudicotyledons</taxon>
        <taxon>Gunneridae</taxon>
        <taxon>Pentapetalae</taxon>
        <taxon>rosids</taxon>
        <taxon>malvids</taxon>
        <taxon>Myrtales</taxon>
        <taxon>Lythraceae</taxon>
        <taxon>Punica</taxon>
    </lineage>
</organism>
<evidence type="ECO:0000313" key="1">
    <source>
        <dbReference type="EMBL" id="PKI65269.1"/>
    </source>
</evidence>
<protein>
    <submittedName>
        <fullName evidence="1">Uncharacterized protein</fullName>
    </submittedName>
</protein>
<sequence>MDKVDACSHDAKGLVQLDVFGCAKRRVLNLAITRSVVPGEWGVCRSRFAEAQWDPLVLTDFVEALTKGRA</sequence>
<comment type="caution">
    <text evidence="1">The sequence shown here is derived from an EMBL/GenBank/DDBJ whole genome shotgun (WGS) entry which is preliminary data.</text>
</comment>
<keyword evidence="2" id="KW-1185">Reference proteome</keyword>
<accession>A0A2I0K9Q0</accession>
<dbReference type="Proteomes" id="UP000233551">
    <property type="component" value="Unassembled WGS sequence"/>
</dbReference>
<gene>
    <name evidence="1" type="ORF">CRG98_014307</name>
</gene>
<reference evidence="1 2" key="1">
    <citation type="submission" date="2017-11" db="EMBL/GenBank/DDBJ databases">
        <title>De-novo sequencing of pomegranate (Punica granatum L.) genome.</title>
        <authorList>
            <person name="Akparov Z."/>
            <person name="Amiraslanov A."/>
            <person name="Hajiyeva S."/>
            <person name="Abbasov M."/>
            <person name="Kaur K."/>
            <person name="Hamwieh A."/>
            <person name="Solovyev V."/>
            <person name="Salamov A."/>
            <person name="Braich B."/>
            <person name="Kosarev P."/>
            <person name="Mahmoud A."/>
            <person name="Hajiyev E."/>
            <person name="Babayeva S."/>
            <person name="Izzatullayeva V."/>
            <person name="Mammadov A."/>
            <person name="Mammadov A."/>
            <person name="Sharifova S."/>
            <person name="Ojaghi J."/>
            <person name="Eynullazada K."/>
            <person name="Bayramov B."/>
            <person name="Abdulazimova A."/>
            <person name="Shahmuradov I."/>
        </authorList>
    </citation>
    <scope>NUCLEOTIDE SEQUENCE [LARGE SCALE GENOMIC DNA]</scope>
    <source>
        <strain evidence="2">cv. AG2017</strain>
        <tissue evidence="1">Leaf</tissue>
    </source>
</reference>
<evidence type="ECO:0000313" key="2">
    <source>
        <dbReference type="Proteomes" id="UP000233551"/>
    </source>
</evidence>
<name>A0A2I0K9Q0_PUNGR</name>
<dbReference type="EMBL" id="PGOL01000761">
    <property type="protein sequence ID" value="PKI65269.1"/>
    <property type="molecule type" value="Genomic_DNA"/>
</dbReference>
<dbReference type="AlphaFoldDB" id="A0A2I0K9Q0"/>
<proteinExistence type="predicted"/>